<sequence>MCLCLRPLTEPEPTGWSEGISICLMSPQTLPWTPTRIQGRFLRRPEAEDEEAAEGEEVGAGLRVEVLLHQKQSQPVGVGVGVVPRDQHQHLKPETYFRATSQRSQIGESTSSAAEEVIIDDSDEDIPVMKATRPTPRFVLRQHLAEKSQRCISFLLASKLNFVPVKHRSSSLSSSSFPRYSSQSQSQTSRGVAFEDSDEEDNPFKGHSREEPPNVVMYVSPDITVHRLTSLLLLQGSGREREREKDRKE</sequence>
<name>A0A315VAM9_GAMAF</name>
<feature type="compositionally biased region" description="Low complexity" evidence="1">
    <location>
        <begin position="170"/>
        <end position="189"/>
    </location>
</feature>
<keyword evidence="3" id="KW-1185">Reference proteome</keyword>
<dbReference type="Proteomes" id="UP000250572">
    <property type="component" value="Unassembled WGS sequence"/>
</dbReference>
<gene>
    <name evidence="2" type="ORF">CCH79_00003839</name>
</gene>
<evidence type="ECO:0000313" key="3">
    <source>
        <dbReference type="Proteomes" id="UP000250572"/>
    </source>
</evidence>
<accession>A0A315VAM9</accession>
<evidence type="ECO:0000256" key="1">
    <source>
        <dbReference type="SAM" id="MobiDB-lite"/>
    </source>
</evidence>
<organism evidence="2 3">
    <name type="scientific">Gambusia affinis</name>
    <name type="common">Western mosquitofish</name>
    <name type="synonym">Heterandria affinis</name>
    <dbReference type="NCBI Taxonomy" id="33528"/>
    <lineage>
        <taxon>Eukaryota</taxon>
        <taxon>Metazoa</taxon>
        <taxon>Chordata</taxon>
        <taxon>Craniata</taxon>
        <taxon>Vertebrata</taxon>
        <taxon>Euteleostomi</taxon>
        <taxon>Actinopterygii</taxon>
        <taxon>Neopterygii</taxon>
        <taxon>Teleostei</taxon>
        <taxon>Neoteleostei</taxon>
        <taxon>Acanthomorphata</taxon>
        <taxon>Ovalentaria</taxon>
        <taxon>Atherinomorphae</taxon>
        <taxon>Cyprinodontiformes</taxon>
        <taxon>Poeciliidae</taxon>
        <taxon>Poeciliinae</taxon>
        <taxon>Gambusia</taxon>
    </lineage>
</organism>
<proteinExistence type="predicted"/>
<comment type="caution">
    <text evidence="2">The sequence shown here is derived from an EMBL/GenBank/DDBJ whole genome shotgun (WGS) entry which is preliminary data.</text>
</comment>
<feature type="region of interest" description="Disordered" evidence="1">
    <location>
        <begin position="169"/>
        <end position="218"/>
    </location>
</feature>
<reference evidence="2 3" key="1">
    <citation type="journal article" date="2018" name="G3 (Bethesda)">
        <title>A High-Quality Reference Genome for the Invasive Mosquitofish Gambusia affinis Using a Chicago Library.</title>
        <authorList>
            <person name="Hoffberg S.L."/>
            <person name="Troendle N.J."/>
            <person name="Glenn T.C."/>
            <person name="Mahmud O."/>
            <person name="Louha S."/>
            <person name="Chalopin D."/>
            <person name="Bennetzen J.L."/>
            <person name="Mauricio R."/>
        </authorList>
    </citation>
    <scope>NUCLEOTIDE SEQUENCE [LARGE SCALE GENOMIC DNA]</scope>
    <source>
        <strain evidence="2">NE01/NJP1002.9</strain>
        <tissue evidence="2">Muscle</tissue>
    </source>
</reference>
<evidence type="ECO:0000313" key="2">
    <source>
        <dbReference type="EMBL" id="PWA20415.1"/>
    </source>
</evidence>
<protein>
    <submittedName>
        <fullName evidence="2">Uncharacterized protein</fullName>
    </submittedName>
</protein>
<dbReference type="AlphaFoldDB" id="A0A315VAM9"/>
<dbReference type="EMBL" id="NHOQ01001971">
    <property type="protein sequence ID" value="PWA20415.1"/>
    <property type="molecule type" value="Genomic_DNA"/>
</dbReference>
<feature type="compositionally biased region" description="Basic and acidic residues" evidence="1">
    <location>
        <begin position="202"/>
        <end position="212"/>
    </location>
</feature>